<evidence type="ECO:0000256" key="1">
    <source>
        <dbReference type="SAM" id="MobiDB-lite"/>
    </source>
</evidence>
<protein>
    <submittedName>
        <fullName evidence="2">Uncharacterized protein</fullName>
    </submittedName>
</protein>
<dbReference type="AlphaFoldDB" id="A0A0A9CVU8"/>
<feature type="compositionally biased region" description="Polar residues" evidence="1">
    <location>
        <begin position="73"/>
        <end position="84"/>
    </location>
</feature>
<dbReference type="EMBL" id="GBRH01217421">
    <property type="protein sequence ID" value="JAD80474.1"/>
    <property type="molecule type" value="Transcribed_RNA"/>
</dbReference>
<feature type="region of interest" description="Disordered" evidence="1">
    <location>
        <begin position="1"/>
        <end position="28"/>
    </location>
</feature>
<feature type="compositionally biased region" description="Polar residues" evidence="1">
    <location>
        <begin position="1"/>
        <end position="22"/>
    </location>
</feature>
<reference evidence="2" key="1">
    <citation type="submission" date="2014-09" db="EMBL/GenBank/DDBJ databases">
        <authorList>
            <person name="Magalhaes I.L.F."/>
            <person name="Oliveira U."/>
            <person name="Santos F.R."/>
            <person name="Vidigal T.H.D.A."/>
            <person name="Brescovit A.D."/>
            <person name="Santos A.J."/>
        </authorList>
    </citation>
    <scope>NUCLEOTIDE SEQUENCE</scope>
    <source>
        <tissue evidence="2">Shoot tissue taken approximately 20 cm above the soil surface</tissue>
    </source>
</reference>
<evidence type="ECO:0000313" key="2">
    <source>
        <dbReference type="EMBL" id="JAD80474.1"/>
    </source>
</evidence>
<proteinExistence type="predicted"/>
<feature type="region of interest" description="Disordered" evidence="1">
    <location>
        <begin position="64"/>
        <end position="84"/>
    </location>
</feature>
<name>A0A0A9CVU8_ARUDO</name>
<organism evidence="2">
    <name type="scientific">Arundo donax</name>
    <name type="common">Giant reed</name>
    <name type="synonym">Donax arundinaceus</name>
    <dbReference type="NCBI Taxonomy" id="35708"/>
    <lineage>
        <taxon>Eukaryota</taxon>
        <taxon>Viridiplantae</taxon>
        <taxon>Streptophyta</taxon>
        <taxon>Embryophyta</taxon>
        <taxon>Tracheophyta</taxon>
        <taxon>Spermatophyta</taxon>
        <taxon>Magnoliopsida</taxon>
        <taxon>Liliopsida</taxon>
        <taxon>Poales</taxon>
        <taxon>Poaceae</taxon>
        <taxon>PACMAD clade</taxon>
        <taxon>Arundinoideae</taxon>
        <taxon>Arundineae</taxon>
        <taxon>Arundo</taxon>
    </lineage>
</organism>
<accession>A0A0A9CVU8</accession>
<sequence>MRQTLSEPELSLNPTNKQQAGSRPQACSYDDKLCDKQQSKFSSLNLCSGLTIMSQQGERLLFGDGGSAALSVPPSSTGTRGTRE</sequence>
<reference evidence="2" key="2">
    <citation type="journal article" date="2015" name="Data Brief">
        <title>Shoot transcriptome of the giant reed, Arundo donax.</title>
        <authorList>
            <person name="Barrero R.A."/>
            <person name="Guerrero F.D."/>
            <person name="Moolhuijzen P."/>
            <person name="Goolsby J.A."/>
            <person name="Tidwell J."/>
            <person name="Bellgard S.E."/>
            <person name="Bellgard M.I."/>
        </authorList>
    </citation>
    <scope>NUCLEOTIDE SEQUENCE</scope>
    <source>
        <tissue evidence="2">Shoot tissue taken approximately 20 cm above the soil surface</tissue>
    </source>
</reference>